<dbReference type="Proteomes" id="UP000805193">
    <property type="component" value="Unassembled WGS sequence"/>
</dbReference>
<accession>A0AC60QGH0</accession>
<protein>
    <submittedName>
        <fullName evidence="1">Uncharacterized protein</fullName>
    </submittedName>
</protein>
<dbReference type="EMBL" id="JABSTQ010009071">
    <property type="protein sequence ID" value="KAG0433318.1"/>
    <property type="molecule type" value="Genomic_DNA"/>
</dbReference>
<sequence>MDQAAWCLLIGAIWTLLDRGSPVPLPNCGETLERNRTTSQPLDVEENEDRPLENVIHDFPKPVEWDYGYNLQQIGSDDHGLSRGIIIAIAVGMGVAFIFVVALAVYCCRSLFRKKLTTDAHQVPQTLPMTGGQTTDPALQETYLQHRHWPPEGYKDPCETNDANEFVNPLAAMEPAAPPHTENGMNRY</sequence>
<reference evidence="1 2" key="1">
    <citation type="journal article" date="2020" name="Cell">
        <title>Large-Scale Comparative Analyses of Tick Genomes Elucidate Their Genetic Diversity and Vector Capacities.</title>
        <authorList>
            <consortium name="Tick Genome and Microbiome Consortium (TIGMIC)"/>
            <person name="Jia N."/>
            <person name="Wang J."/>
            <person name="Shi W."/>
            <person name="Du L."/>
            <person name="Sun Y."/>
            <person name="Zhan W."/>
            <person name="Jiang J.F."/>
            <person name="Wang Q."/>
            <person name="Zhang B."/>
            <person name="Ji P."/>
            <person name="Bell-Sakyi L."/>
            <person name="Cui X.M."/>
            <person name="Yuan T.T."/>
            <person name="Jiang B.G."/>
            <person name="Yang W.F."/>
            <person name="Lam T.T."/>
            <person name="Chang Q.C."/>
            <person name="Ding S.J."/>
            <person name="Wang X.J."/>
            <person name="Zhu J.G."/>
            <person name="Ruan X.D."/>
            <person name="Zhao L."/>
            <person name="Wei J.T."/>
            <person name="Ye R.Z."/>
            <person name="Que T.C."/>
            <person name="Du C.H."/>
            <person name="Zhou Y.H."/>
            <person name="Cheng J.X."/>
            <person name="Dai P.F."/>
            <person name="Guo W.B."/>
            <person name="Han X.H."/>
            <person name="Huang E.J."/>
            <person name="Li L.F."/>
            <person name="Wei W."/>
            <person name="Gao Y.C."/>
            <person name="Liu J.Z."/>
            <person name="Shao H.Z."/>
            <person name="Wang X."/>
            <person name="Wang C.C."/>
            <person name="Yang T.C."/>
            <person name="Huo Q.B."/>
            <person name="Li W."/>
            <person name="Chen H.Y."/>
            <person name="Chen S.E."/>
            <person name="Zhou L.G."/>
            <person name="Ni X.B."/>
            <person name="Tian J.H."/>
            <person name="Sheng Y."/>
            <person name="Liu T."/>
            <person name="Pan Y.S."/>
            <person name="Xia L.Y."/>
            <person name="Li J."/>
            <person name="Zhao F."/>
            <person name="Cao W.C."/>
        </authorList>
    </citation>
    <scope>NUCLEOTIDE SEQUENCE [LARGE SCALE GENOMIC DNA]</scope>
    <source>
        <strain evidence="1">Iper-2018</strain>
    </source>
</reference>
<evidence type="ECO:0000313" key="2">
    <source>
        <dbReference type="Proteomes" id="UP000805193"/>
    </source>
</evidence>
<organism evidence="1 2">
    <name type="scientific">Ixodes persulcatus</name>
    <name type="common">Taiga tick</name>
    <dbReference type="NCBI Taxonomy" id="34615"/>
    <lineage>
        <taxon>Eukaryota</taxon>
        <taxon>Metazoa</taxon>
        <taxon>Ecdysozoa</taxon>
        <taxon>Arthropoda</taxon>
        <taxon>Chelicerata</taxon>
        <taxon>Arachnida</taxon>
        <taxon>Acari</taxon>
        <taxon>Parasitiformes</taxon>
        <taxon>Ixodida</taxon>
        <taxon>Ixodoidea</taxon>
        <taxon>Ixodidae</taxon>
        <taxon>Ixodinae</taxon>
        <taxon>Ixodes</taxon>
    </lineage>
</organism>
<gene>
    <name evidence="1" type="ORF">HPB47_020035</name>
</gene>
<comment type="caution">
    <text evidence="1">The sequence shown here is derived from an EMBL/GenBank/DDBJ whole genome shotgun (WGS) entry which is preliminary data.</text>
</comment>
<name>A0AC60QGH0_IXOPE</name>
<evidence type="ECO:0000313" key="1">
    <source>
        <dbReference type="EMBL" id="KAG0433318.1"/>
    </source>
</evidence>
<proteinExistence type="predicted"/>
<keyword evidence="2" id="KW-1185">Reference proteome</keyword>